<feature type="transmembrane region" description="Helical" evidence="6">
    <location>
        <begin position="157"/>
        <end position="181"/>
    </location>
</feature>
<keyword evidence="3 6" id="KW-0812">Transmembrane</keyword>
<feature type="transmembrane region" description="Helical" evidence="6">
    <location>
        <begin position="187"/>
        <end position="208"/>
    </location>
</feature>
<dbReference type="NCBIfam" id="TIGR01297">
    <property type="entry name" value="CDF"/>
    <property type="match status" value="1"/>
</dbReference>
<evidence type="ECO:0000256" key="3">
    <source>
        <dbReference type="ARBA" id="ARBA00022692"/>
    </source>
</evidence>
<evidence type="ECO:0000313" key="8">
    <source>
        <dbReference type="EMBL" id="SDH06485.1"/>
    </source>
</evidence>
<evidence type="ECO:0000256" key="2">
    <source>
        <dbReference type="ARBA" id="ARBA00022448"/>
    </source>
</evidence>
<dbReference type="GO" id="GO:0006829">
    <property type="term" value="P:zinc ion transport"/>
    <property type="evidence" value="ECO:0007669"/>
    <property type="project" value="InterPro"/>
</dbReference>
<feature type="transmembrane region" description="Helical" evidence="6">
    <location>
        <begin position="74"/>
        <end position="99"/>
    </location>
</feature>
<dbReference type="Proteomes" id="UP000199705">
    <property type="component" value="Unassembled WGS sequence"/>
</dbReference>
<proteinExistence type="predicted"/>
<evidence type="ECO:0000313" key="9">
    <source>
        <dbReference type="Proteomes" id="UP000199705"/>
    </source>
</evidence>
<dbReference type="GO" id="GO:0016020">
    <property type="term" value="C:membrane"/>
    <property type="evidence" value="ECO:0007669"/>
    <property type="project" value="UniProtKB-SubCell"/>
</dbReference>
<accession>A0A1G7ZCX9</accession>
<dbReference type="PANTHER" id="PTHR13414:SF9">
    <property type="entry name" value="PROTON-COUPLED ZINC ANTIPORTER SLC30A9, MITOCHONDRIAL"/>
    <property type="match status" value="1"/>
</dbReference>
<feature type="domain" description="Cation efflux protein transmembrane" evidence="7">
    <location>
        <begin position="10"/>
        <end position="216"/>
    </location>
</feature>
<gene>
    <name evidence="8" type="ORF">SAMN05192573_106213</name>
</gene>
<dbReference type="SUPFAM" id="SSF161111">
    <property type="entry name" value="Cation efflux protein transmembrane domain-like"/>
    <property type="match status" value="1"/>
</dbReference>
<evidence type="ECO:0000256" key="4">
    <source>
        <dbReference type="ARBA" id="ARBA00022989"/>
    </source>
</evidence>
<dbReference type="RefSeq" id="WP_091168141.1">
    <property type="nucleotide sequence ID" value="NZ_FNCG01000006.1"/>
</dbReference>
<dbReference type="InterPro" id="IPR040177">
    <property type="entry name" value="SLC30A9"/>
</dbReference>
<dbReference type="STRING" id="551996.SAMN05192573_106213"/>
<dbReference type="InterPro" id="IPR058533">
    <property type="entry name" value="Cation_efflux_TM"/>
</dbReference>
<dbReference type="EMBL" id="FNCG01000006">
    <property type="protein sequence ID" value="SDH06485.1"/>
    <property type="molecule type" value="Genomic_DNA"/>
</dbReference>
<comment type="subcellular location">
    <subcellularLocation>
        <location evidence="1">Membrane</location>
        <topology evidence="1">Multi-pass membrane protein</topology>
    </subcellularLocation>
</comment>
<keyword evidence="4 6" id="KW-1133">Transmembrane helix</keyword>
<feature type="transmembrane region" description="Helical" evidence="6">
    <location>
        <begin position="111"/>
        <end position="132"/>
    </location>
</feature>
<evidence type="ECO:0000256" key="6">
    <source>
        <dbReference type="SAM" id="Phobius"/>
    </source>
</evidence>
<protein>
    <submittedName>
        <fullName evidence="8">Cation diffusion facilitator family transporter</fullName>
    </submittedName>
</protein>
<dbReference type="PANTHER" id="PTHR13414">
    <property type="entry name" value="HUEL-CATION TRANSPORTER"/>
    <property type="match status" value="1"/>
</dbReference>
<keyword evidence="2" id="KW-0813">Transport</keyword>
<evidence type="ECO:0000256" key="5">
    <source>
        <dbReference type="ARBA" id="ARBA00023136"/>
    </source>
</evidence>
<keyword evidence="5 6" id="KW-0472">Membrane</keyword>
<feature type="transmembrane region" description="Helical" evidence="6">
    <location>
        <begin position="7"/>
        <end position="28"/>
    </location>
</feature>
<dbReference type="InterPro" id="IPR027469">
    <property type="entry name" value="Cation_efflux_TMD_sf"/>
</dbReference>
<dbReference type="SUPFAM" id="SSF160240">
    <property type="entry name" value="Cation efflux protein cytoplasmic domain-like"/>
    <property type="match status" value="1"/>
</dbReference>
<keyword evidence="9" id="KW-1185">Reference proteome</keyword>
<sequence length="310" mass="33983">MPSSKKSIYSALIANLLIAITKFIAGVIGRSGSMISEGIHSVVDTANELLLLLGLHRARKEPDKTHPFGYGKELYFWSFIVSIMIFGLGGGLSIYQGILHIREPKPLGDPTMSYIVLGLSVIFEGSSLIIALKEFNAIRGDQTWWDAVVKSKDPSNFLVMFEDSAAVAGLFIVGICMFLNHRYNIPVLDGIASLLVGLILVGVSAILARESRSLLMGEGISSESKTKISTLVEQDNAVLKVMHMLSTYQSPDEIILMLIVAFKDDLNTEQINEAIGRIRDCIKQEFSLVRFVLVQPETFSAEITETGSVL</sequence>
<dbReference type="AlphaFoldDB" id="A0A1G7ZCX9"/>
<name>A0A1G7ZCX9_9SPHI</name>
<dbReference type="Pfam" id="PF01545">
    <property type="entry name" value="Cation_efflux"/>
    <property type="match status" value="1"/>
</dbReference>
<reference evidence="9" key="1">
    <citation type="submission" date="2016-10" db="EMBL/GenBank/DDBJ databases">
        <authorList>
            <person name="Varghese N."/>
            <person name="Submissions S."/>
        </authorList>
    </citation>
    <scope>NUCLEOTIDE SEQUENCE [LARGE SCALE GENOMIC DNA]</scope>
    <source>
        <strain evidence="9">Gh-67</strain>
    </source>
</reference>
<dbReference type="GO" id="GO:0008324">
    <property type="term" value="F:monoatomic cation transmembrane transporter activity"/>
    <property type="evidence" value="ECO:0007669"/>
    <property type="project" value="InterPro"/>
</dbReference>
<evidence type="ECO:0000259" key="7">
    <source>
        <dbReference type="Pfam" id="PF01545"/>
    </source>
</evidence>
<evidence type="ECO:0000256" key="1">
    <source>
        <dbReference type="ARBA" id="ARBA00004141"/>
    </source>
</evidence>
<dbReference type="InterPro" id="IPR002524">
    <property type="entry name" value="Cation_efflux"/>
</dbReference>
<dbReference type="InterPro" id="IPR036837">
    <property type="entry name" value="Cation_efflux_CTD_sf"/>
</dbReference>
<organism evidence="8 9">
    <name type="scientific">Mucilaginibacter gossypii</name>
    <dbReference type="NCBI Taxonomy" id="551996"/>
    <lineage>
        <taxon>Bacteria</taxon>
        <taxon>Pseudomonadati</taxon>
        <taxon>Bacteroidota</taxon>
        <taxon>Sphingobacteriia</taxon>
        <taxon>Sphingobacteriales</taxon>
        <taxon>Sphingobacteriaceae</taxon>
        <taxon>Mucilaginibacter</taxon>
    </lineage>
</organism>
<dbReference type="Gene3D" id="1.20.1510.10">
    <property type="entry name" value="Cation efflux protein transmembrane domain"/>
    <property type="match status" value="1"/>
</dbReference>